<proteinExistence type="predicted"/>
<reference evidence="2 3" key="1">
    <citation type="submission" date="2019-04" db="EMBL/GenBank/DDBJ databases">
        <authorList>
            <person name="Feng G."/>
            <person name="Zhu H."/>
        </authorList>
    </citation>
    <scope>NUCLEOTIDE SEQUENCE [LARGE SCALE GENOMIC DNA]</scope>
    <source>
        <strain evidence="2 3">6HR-1</strain>
    </source>
</reference>
<feature type="region of interest" description="Disordered" evidence="1">
    <location>
        <begin position="1"/>
        <end position="26"/>
    </location>
</feature>
<name>A0A4Z0NJL1_9HYPH</name>
<evidence type="ECO:0000256" key="1">
    <source>
        <dbReference type="SAM" id="MobiDB-lite"/>
    </source>
</evidence>
<organism evidence="2 3">
    <name type="scientific">Methylobacterium nonmethylotrophicum</name>
    <dbReference type="NCBI Taxonomy" id="1141884"/>
    <lineage>
        <taxon>Bacteria</taxon>
        <taxon>Pseudomonadati</taxon>
        <taxon>Pseudomonadota</taxon>
        <taxon>Alphaproteobacteria</taxon>
        <taxon>Hyphomicrobiales</taxon>
        <taxon>Methylobacteriaceae</taxon>
        <taxon>Methylobacterium</taxon>
    </lineage>
</organism>
<gene>
    <name evidence="2" type="ORF">EU555_24920</name>
</gene>
<evidence type="ECO:0000313" key="2">
    <source>
        <dbReference type="EMBL" id="TGD96200.1"/>
    </source>
</evidence>
<dbReference type="Proteomes" id="UP000297535">
    <property type="component" value="Unassembled WGS sequence"/>
</dbReference>
<dbReference type="EMBL" id="SRLB01000021">
    <property type="protein sequence ID" value="TGD96200.1"/>
    <property type="molecule type" value="Genomic_DNA"/>
</dbReference>
<dbReference type="AlphaFoldDB" id="A0A4Z0NJL1"/>
<comment type="caution">
    <text evidence="2">The sequence shown here is derived from an EMBL/GenBank/DDBJ whole genome shotgun (WGS) entry which is preliminary data.</text>
</comment>
<evidence type="ECO:0000313" key="3">
    <source>
        <dbReference type="Proteomes" id="UP000297535"/>
    </source>
</evidence>
<protein>
    <recommendedName>
        <fullName evidence="4">Ribbon-helix-helix protein CopG domain-containing protein</fullName>
    </recommendedName>
</protein>
<sequence length="66" mass="7271">MSIRDATNKRGRPATGKGEPVTVRLQPEQLAPLDAWIADQPDPKPSRPEAIREAVAEHLKAKGYLK</sequence>
<keyword evidence="3" id="KW-1185">Reference proteome</keyword>
<dbReference type="OrthoDB" id="7452585at2"/>
<accession>A0A4Z0NJL1</accession>
<evidence type="ECO:0008006" key="4">
    <source>
        <dbReference type="Google" id="ProtNLM"/>
    </source>
</evidence>